<accession>A0A2S0I5Z4</accession>
<evidence type="ECO:0000259" key="1">
    <source>
        <dbReference type="Pfam" id="PF09951"/>
    </source>
</evidence>
<sequence>MNRPTKKFKLSPAELKPLATGKGGCIATDRITVQGRPVGYMVREEPMFPEDSGWAFQAGDESQAYMDDPSNHGVFDVNTIANLSPDIIALLDTPPPAAFARTASGEMVQVPYEAPLE</sequence>
<dbReference type="OrthoDB" id="4827574at2"/>
<dbReference type="PANTHER" id="PTHR38743">
    <property type="entry name" value="SIMILAR TO GLYOXYLASE I FAMILY PROTEIN"/>
    <property type="match status" value="1"/>
</dbReference>
<evidence type="ECO:0000313" key="3">
    <source>
        <dbReference type="Proteomes" id="UP000239477"/>
    </source>
</evidence>
<dbReference type="PANTHER" id="PTHR38743:SF2">
    <property type="entry name" value="DUF2185 DOMAIN-CONTAINING PROTEIN"/>
    <property type="match status" value="1"/>
</dbReference>
<keyword evidence="3" id="KW-1185">Reference proteome</keyword>
<dbReference type="EMBL" id="CP023270">
    <property type="protein sequence ID" value="AVJ27459.1"/>
    <property type="molecule type" value="Genomic_DNA"/>
</dbReference>
<proteinExistence type="predicted"/>
<dbReference type="Pfam" id="PF09951">
    <property type="entry name" value="Imm33"/>
    <property type="match status" value="1"/>
</dbReference>
<dbReference type="Proteomes" id="UP000239477">
    <property type="component" value="Chromosome"/>
</dbReference>
<reference evidence="2 3" key="1">
    <citation type="submission" date="2017-09" db="EMBL/GenBank/DDBJ databases">
        <title>Genomic, metabolic, and phenotypic characteristics of bacterial isolates from the natural microbiome of the model nematode Caenorhabditis elegans.</title>
        <authorList>
            <person name="Zimmermann J."/>
            <person name="Obeng N."/>
            <person name="Yang W."/>
            <person name="Obeng O."/>
            <person name="Kissoyan K."/>
            <person name="Pees B."/>
            <person name="Dirksen P."/>
            <person name="Hoppner M."/>
            <person name="Franke A."/>
            <person name="Rosenstiel P."/>
            <person name="Leippe M."/>
            <person name="Dierking K."/>
            <person name="Kaleta C."/>
            <person name="Schulenburg H."/>
        </authorList>
    </citation>
    <scope>NUCLEOTIDE SEQUENCE [LARGE SCALE GENOMIC DNA]</scope>
    <source>
        <strain evidence="2 3">MYb73</strain>
    </source>
</reference>
<dbReference type="InterPro" id="IPR018689">
    <property type="entry name" value="Imm33_dom"/>
</dbReference>
<name>A0A2S0I5Z4_9BURK</name>
<dbReference type="AlphaFoldDB" id="A0A2S0I5Z4"/>
<gene>
    <name evidence="2" type="ORF">CLM73_10245</name>
</gene>
<feature type="domain" description="Immunity protein Imm33" evidence="1">
    <location>
        <begin position="25"/>
        <end position="110"/>
    </location>
</feature>
<dbReference type="RefSeq" id="WP_105238336.1">
    <property type="nucleotide sequence ID" value="NZ_CP023270.1"/>
</dbReference>
<protein>
    <recommendedName>
        <fullName evidence="1">Immunity protein Imm33 domain-containing protein</fullName>
    </recommendedName>
</protein>
<evidence type="ECO:0000313" key="2">
    <source>
        <dbReference type="EMBL" id="AVJ27459.1"/>
    </source>
</evidence>
<organism evidence="2 3">
    <name type="scientific">Achromobacter spanius</name>
    <dbReference type="NCBI Taxonomy" id="217203"/>
    <lineage>
        <taxon>Bacteria</taxon>
        <taxon>Pseudomonadati</taxon>
        <taxon>Pseudomonadota</taxon>
        <taxon>Betaproteobacteria</taxon>
        <taxon>Burkholderiales</taxon>
        <taxon>Alcaligenaceae</taxon>
        <taxon>Achromobacter</taxon>
    </lineage>
</organism>